<evidence type="ECO:0000256" key="1">
    <source>
        <dbReference type="ARBA" id="ARBA00008455"/>
    </source>
</evidence>
<dbReference type="Proteomes" id="UP000235584">
    <property type="component" value="Chromosome"/>
</dbReference>
<evidence type="ECO:0000313" key="3">
    <source>
        <dbReference type="Proteomes" id="UP000235584"/>
    </source>
</evidence>
<dbReference type="PANTHER" id="PTHR12411">
    <property type="entry name" value="CYSTEINE PROTEASE FAMILY C1-RELATED"/>
    <property type="match status" value="1"/>
</dbReference>
<dbReference type="SUPFAM" id="SSF54001">
    <property type="entry name" value="Cysteine proteinases"/>
    <property type="match status" value="1"/>
</dbReference>
<accession>A0A2K9NYS1</accession>
<proteinExistence type="inferred from homology"/>
<dbReference type="KEGG" id="bsto:C0V70_17335"/>
<sequence>MKSILLLSLLVASTSSFAWTRGETWVSKLDTQGRSKLFGNKLITPEGTLTYTENVVKEKWDWRSVDGQNWLSPVSNQGNCGSCVAFASVAVLEGQYNIDNKLSWLKPQFSQQMLFDCGQGSCSIGWLPEWATYQLKTGGTVDLACAPYKLGAIGKNEQCLENYCENQSERVIKIASSSTPSTRFGGSDKKVKEALKRGPLLTTMNAREDFLYYKGGIYKATTSKKAGGHAVALVGFDDEKKAWLIKNSWGEEWGESGYAWISYSDPSGIANLTWKYEVGETSRKLAFNDLKTGDFIHGKTSFAYTNAAETPAQIELKSAQQNILVENCSMENSVCSLDTKGLQDGEYELTLISEGQRSIPISVYVANKPSEVTIAWGEDLIDLSKPLQGRIELSLIVNTGSTGIPPKSINFVVSNLNGEVVYRSNTQNWNEKMRQGFRTGNVKNGKYQIYFAAERVSAGKSDYTSTDMKTIEIKN</sequence>
<keyword evidence="3" id="KW-1185">Reference proteome</keyword>
<dbReference type="PRINTS" id="PR00705">
    <property type="entry name" value="PAPAIN"/>
</dbReference>
<dbReference type="Gene3D" id="3.90.70.10">
    <property type="entry name" value="Cysteine proteinases"/>
    <property type="match status" value="1"/>
</dbReference>
<dbReference type="InterPro" id="IPR039417">
    <property type="entry name" value="Peptidase_C1A_papain-like"/>
</dbReference>
<dbReference type="InterPro" id="IPR038765">
    <property type="entry name" value="Papain-like_cys_pep_sf"/>
</dbReference>
<evidence type="ECO:0000313" key="2">
    <source>
        <dbReference type="EMBL" id="AUN99834.1"/>
    </source>
</evidence>
<gene>
    <name evidence="2" type="ORF">C0V70_17335</name>
</gene>
<dbReference type="RefSeq" id="WP_102245123.1">
    <property type="nucleotide sequence ID" value="NZ_CP025704.1"/>
</dbReference>
<reference evidence="2 3" key="1">
    <citation type="submission" date="2018-01" db="EMBL/GenBank/DDBJ databases">
        <title>Complete genome sequence of Bacteriovorax stolpii DSM12778.</title>
        <authorList>
            <person name="Tang B."/>
            <person name="Chang J."/>
        </authorList>
    </citation>
    <scope>NUCLEOTIDE SEQUENCE [LARGE SCALE GENOMIC DNA]</scope>
    <source>
        <strain evidence="2 3">DSM 12778</strain>
    </source>
</reference>
<dbReference type="GO" id="GO:0006508">
    <property type="term" value="P:proteolysis"/>
    <property type="evidence" value="ECO:0007669"/>
    <property type="project" value="InterPro"/>
</dbReference>
<organism evidence="2 3">
    <name type="scientific">Bacteriovorax stolpii</name>
    <name type="common">Bdellovibrio stolpii</name>
    <dbReference type="NCBI Taxonomy" id="960"/>
    <lineage>
        <taxon>Bacteria</taxon>
        <taxon>Pseudomonadati</taxon>
        <taxon>Bdellovibrionota</taxon>
        <taxon>Bacteriovoracia</taxon>
        <taxon>Bacteriovoracales</taxon>
        <taxon>Bacteriovoracaceae</taxon>
        <taxon>Bacteriovorax</taxon>
    </lineage>
</organism>
<dbReference type="PROSITE" id="PS00639">
    <property type="entry name" value="THIOL_PROTEASE_HIS"/>
    <property type="match status" value="1"/>
</dbReference>
<dbReference type="InterPro" id="IPR013128">
    <property type="entry name" value="Peptidase_C1A"/>
</dbReference>
<dbReference type="InterPro" id="IPR000668">
    <property type="entry name" value="Peptidase_C1A_C"/>
</dbReference>
<dbReference type="SMART" id="SM00645">
    <property type="entry name" value="Pept_C1"/>
    <property type="match status" value="1"/>
</dbReference>
<dbReference type="GO" id="GO:0008234">
    <property type="term" value="F:cysteine-type peptidase activity"/>
    <property type="evidence" value="ECO:0007669"/>
    <property type="project" value="InterPro"/>
</dbReference>
<dbReference type="CDD" id="cd02248">
    <property type="entry name" value="Peptidase_C1A"/>
    <property type="match status" value="1"/>
</dbReference>
<dbReference type="Pfam" id="PF00112">
    <property type="entry name" value="Peptidase_C1"/>
    <property type="match status" value="1"/>
</dbReference>
<name>A0A2K9NYS1_BACTC</name>
<dbReference type="InterPro" id="IPR025660">
    <property type="entry name" value="Pept_his_AS"/>
</dbReference>
<comment type="similarity">
    <text evidence="1">Belongs to the peptidase C1 family.</text>
</comment>
<dbReference type="OrthoDB" id="5288005at2"/>
<dbReference type="EMBL" id="CP025704">
    <property type="protein sequence ID" value="AUN99834.1"/>
    <property type="molecule type" value="Genomic_DNA"/>
</dbReference>
<protein>
    <submittedName>
        <fullName evidence="2">Uncharacterized protein</fullName>
    </submittedName>
</protein>
<dbReference type="AlphaFoldDB" id="A0A2K9NYS1"/>